<gene>
    <name evidence="10" type="primary">glyS</name>
    <name evidence="13" type="ORF">SAMN05421852_104142</name>
</gene>
<evidence type="ECO:0000256" key="1">
    <source>
        <dbReference type="ARBA" id="ARBA00004496"/>
    </source>
</evidence>
<comment type="similarity">
    <text evidence="2 10">Belongs to the class-II aminoacyl-tRNA synthetase family.</text>
</comment>
<dbReference type="GO" id="GO:0006426">
    <property type="term" value="P:glycyl-tRNA aminoacylation"/>
    <property type="evidence" value="ECO:0007669"/>
    <property type="project" value="UniProtKB-UniRule"/>
</dbReference>
<keyword evidence="14" id="KW-1185">Reference proteome</keyword>
<dbReference type="InterPro" id="IPR015944">
    <property type="entry name" value="Gly-tRNA-synth_bsu"/>
</dbReference>
<keyword evidence="4 10" id="KW-0436">Ligase</keyword>
<dbReference type="Gene3D" id="1.10.730.10">
    <property type="entry name" value="Isoleucyl-tRNA Synthetase, Domain 1"/>
    <property type="match status" value="1"/>
</dbReference>
<evidence type="ECO:0000256" key="8">
    <source>
        <dbReference type="ARBA" id="ARBA00023146"/>
    </source>
</evidence>
<accession>A0A1I3NHJ6</accession>
<dbReference type="EMBL" id="FORR01000004">
    <property type="protein sequence ID" value="SFJ08635.1"/>
    <property type="molecule type" value="Genomic_DNA"/>
</dbReference>
<dbReference type="PANTHER" id="PTHR30075:SF2">
    <property type="entry name" value="GLYCINE--TRNA LIGASE, CHLOROPLASTIC_MITOCHONDRIAL 2"/>
    <property type="match status" value="1"/>
</dbReference>
<dbReference type="PRINTS" id="PR01045">
    <property type="entry name" value="TRNASYNTHGB"/>
</dbReference>
<dbReference type="OrthoDB" id="9775440at2"/>
<dbReference type="NCBIfam" id="TIGR00211">
    <property type="entry name" value="glyS"/>
    <property type="match status" value="1"/>
</dbReference>
<dbReference type="InterPro" id="IPR008909">
    <property type="entry name" value="DALR_anticod-bd"/>
</dbReference>
<proteinExistence type="inferred from homology"/>
<keyword evidence="5 10" id="KW-0547">Nucleotide-binding</keyword>
<comment type="subunit">
    <text evidence="10">Tetramer of two alpha and two beta subunits.</text>
</comment>
<evidence type="ECO:0000256" key="7">
    <source>
        <dbReference type="ARBA" id="ARBA00022917"/>
    </source>
</evidence>
<evidence type="ECO:0000256" key="6">
    <source>
        <dbReference type="ARBA" id="ARBA00022840"/>
    </source>
</evidence>
<evidence type="ECO:0000259" key="12">
    <source>
        <dbReference type="Pfam" id="PF05746"/>
    </source>
</evidence>
<reference evidence="13 14" key="1">
    <citation type="submission" date="2016-10" db="EMBL/GenBank/DDBJ databases">
        <authorList>
            <person name="de Groot N.N."/>
        </authorList>
    </citation>
    <scope>NUCLEOTIDE SEQUENCE [LARGE SCALE GENOMIC DNA]</scope>
    <source>
        <strain evidence="13 14">DSM 44778</strain>
    </source>
</reference>
<evidence type="ECO:0000256" key="9">
    <source>
        <dbReference type="ARBA" id="ARBA00047937"/>
    </source>
</evidence>
<comment type="subcellular location">
    <subcellularLocation>
        <location evidence="1 10">Cytoplasm</location>
    </subcellularLocation>
</comment>
<keyword evidence="7 10" id="KW-0648">Protein biosynthesis</keyword>
<dbReference type="GO" id="GO:0005524">
    <property type="term" value="F:ATP binding"/>
    <property type="evidence" value="ECO:0007669"/>
    <property type="project" value="UniProtKB-UniRule"/>
</dbReference>
<feature type="domain" description="DALR anticodon binding" evidence="12">
    <location>
        <begin position="590"/>
        <end position="683"/>
    </location>
</feature>
<dbReference type="PANTHER" id="PTHR30075">
    <property type="entry name" value="GLYCYL-TRNA SYNTHETASE"/>
    <property type="match status" value="1"/>
</dbReference>
<dbReference type="HAMAP" id="MF_00255">
    <property type="entry name" value="Gly_tRNA_synth_beta"/>
    <property type="match status" value="1"/>
</dbReference>
<dbReference type="PROSITE" id="PS50861">
    <property type="entry name" value="AA_TRNA_LIGASE_II_GLYAB"/>
    <property type="match status" value="1"/>
</dbReference>
<dbReference type="EC" id="6.1.1.14" evidence="10"/>
<evidence type="ECO:0000256" key="10">
    <source>
        <dbReference type="HAMAP-Rule" id="MF_00255"/>
    </source>
</evidence>
<evidence type="ECO:0000256" key="5">
    <source>
        <dbReference type="ARBA" id="ARBA00022741"/>
    </source>
</evidence>
<evidence type="ECO:0000256" key="2">
    <source>
        <dbReference type="ARBA" id="ARBA00008226"/>
    </source>
</evidence>
<comment type="catalytic activity">
    <reaction evidence="9 10">
        <text>tRNA(Gly) + glycine + ATP = glycyl-tRNA(Gly) + AMP + diphosphate</text>
        <dbReference type="Rhea" id="RHEA:16013"/>
        <dbReference type="Rhea" id="RHEA-COMP:9664"/>
        <dbReference type="Rhea" id="RHEA-COMP:9683"/>
        <dbReference type="ChEBI" id="CHEBI:30616"/>
        <dbReference type="ChEBI" id="CHEBI:33019"/>
        <dbReference type="ChEBI" id="CHEBI:57305"/>
        <dbReference type="ChEBI" id="CHEBI:78442"/>
        <dbReference type="ChEBI" id="CHEBI:78522"/>
        <dbReference type="ChEBI" id="CHEBI:456215"/>
        <dbReference type="EC" id="6.1.1.14"/>
    </reaction>
</comment>
<keyword evidence="6 10" id="KW-0067">ATP-binding</keyword>
<evidence type="ECO:0000256" key="3">
    <source>
        <dbReference type="ARBA" id="ARBA00022490"/>
    </source>
</evidence>
<evidence type="ECO:0000313" key="13">
    <source>
        <dbReference type="EMBL" id="SFJ08635.1"/>
    </source>
</evidence>
<organism evidence="13 14">
    <name type="scientific">Thermoflavimicrobium dichotomicum</name>
    <dbReference type="NCBI Taxonomy" id="46223"/>
    <lineage>
        <taxon>Bacteria</taxon>
        <taxon>Bacillati</taxon>
        <taxon>Bacillota</taxon>
        <taxon>Bacilli</taxon>
        <taxon>Bacillales</taxon>
        <taxon>Thermoactinomycetaceae</taxon>
        <taxon>Thermoflavimicrobium</taxon>
    </lineage>
</organism>
<name>A0A1I3NHJ6_9BACL</name>
<evidence type="ECO:0000256" key="4">
    <source>
        <dbReference type="ARBA" id="ARBA00022598"/>
    </source>
</evidence>
<dbReference type="GO" id="GO:0004820">
    <property type="term" value="F:glycine-tRNA ligase activity"/>
    <property type="evidence" value="ECO:0007669"/>
    <property type="project" value="UniProtKB-UniRule"/>
</dbReference>
<evidence type="ECO:0000313" key="14">
    <source>
        <dbReference type="Proteomes" id="UP000199545"/>
    </source>
</evidence>
<keyword evidence="8 10" id="KW-0030">Aminoacyl-tRNA synthetase</keyword>
<keyword evidence="3 10" id="KW-0963">Cytoplasm</keyword>
<dbReference type="SUPFAM" id="SSF109604">
    <property type="entry name" value="HD-domain/PDEase-like"/>
    <property type="match status" value="1"/>
</dbReference>
<dbReference type="InterPro" id="IPR009080">
    <property type="entry name" value="tRNAsynth_Ia_anticodon-bd"/>
</dbReference>
<dbReference type="AlphaFoldDB" id="A0A1I3NHJ6"/>
<dbReference type="RefSeq" id="WP_093228903.1">
    <property type="nucleotide sequence ID" value="NZ_FORR01000004.1"/>
</dbReference>
<dbReference type="GO" id="GO:0004814">
    <property type="term" value="F:arginine-tRNA ligase activity"/>
    <property type="evidence" value="ECO:0007669"/>
    <property type="project" value="InterPro"/>
</dbReference>
<dbReference type="GO" id="GO:0006420">
    <property type="term" value="P:arginyl-tRNA aminoacylation"/>
    <property type="evidence" value="ECO:0007669"/>
    <property type="project" value="InterPro"/>
</dbReference>
<sequence length="695" mass="79880">MDKRDLLLEIGCEEIPARFVQDAIRQLGERMANWLTAHRISYSDIQTFATSRRLTVWVRQVAESQEDVYEEVRGPAERIAKTPDGKWSKAAEGFARKQGVSVEQLELREVKGEVYVFANRHVPGNRTTDELIKGIHEIIAGINFPKTMRWGSDKTRFIRPIRWLVCLFGEEIVPITFAHVRASNISYGHRFLGNKTSIASADQYVDALRQQYVIVDVDERRQLILDQLRQLEEKHNWKIPVDAGLLEEVVFLVEYPTALYGSFSKEFLKLPKEVLITTMREHQRYFPVETKDGELLPYFVTVRNGDDHGIETVAKGNEKVLRARLSDARFFYEEDLKLPIDQAVEKLDRIVFQEDLGTMGDRVRRIHSLALQLGNQLQWDPSRLEKLDRAASICKFDLATQMVGEFSELEGYMGQVYALRHGEDKEVAEAVYEHHLPRSAGDRVPQGSLGTILALADKIDTIVGSFGVGIQPTGSQDPYGLRRRAAGIVQILLQEKWSAVSLTQLIQLALDRLEKEGLLKIEREKVEKEVSQFFALRLKAVMQEQDIRYDVIDAILSADLADLYLAVSKAQVLMEQLERESFKLEVEGFTRTANLAKKAKEVHLHRQELQEPAERDLLQAYDEASEQFNKAREQRDPLMMYQAIAHMVPQIHHFFDHVMVMVEDERVRNNRLALLKEITELVRQYAAFEHIVFAS</sequence>
<protein>
    <recommendedName>
        <fullName evidence="10">Glycine--tRNA ligase beta subunit</fullName>
        <ecNumber evidence="10">6.1.1.14</ecNumber>
    </recommendedName>
    <alternativeName>
        <fullName evidence="10">Glycyl-tRNA synthetase beta subunit</fullName>
        <shortName evidence="10">GlyRS</shortName>
    </alternativeName>
</protein>
<evidence type="ECO:0000256" key="11">
    <source>
        <dbReference type="SAM" id="Coils"/>
    </source>
</evidence>
<dbReference type="GO" id="GO:0005829">
    <property type="term" value="C:cytosol"/>
    <property type="evidence" value="ECO:0007669"/>
    <property type="project" value="TreeGrafter"/>
</dbReference>
<dbReference type="Pfam" id="PF02092">
    <property type="entry name" value="tRNA_synt_2f"/>
    <property type="match status" value="1"/>
</dbReference>
<feature type="coiled-coil region" evidence="11">
    <location>
        <begin position="560"/>
        <end position="587"/>
    </location>
</feature>
<dbReference type="STRING" id="46223.SAMN05421852_104142"/>
<dbReference type="SUPFAM" id="SSF47323">
    <property type="entry name" value="Anticodon-binding domain of a subclass of class I aminoacyl-tRNA synthetases"/>
    <property type="match status" value="1"/>
</dbReference>
<dbReference type="InterPro" id="IPR006194">
    <property type="entry name" value="Gly-tRNA-synth_heterodimer"/>
</dbReference>
<dbReference type="Pfam" id="PF05746">
    <property type="entry name" value="DALR_1"/>
    <property type="match status" value="1"/>
</dbReference>
<dbReference type="Proteomes" id="UP000199545">
    <property type="component" value="Unassembled WGS sequence"/>
</dbReference>
<keyword evidence="11" id="KW-0175">Coiled coil</keyword>